<dbReference type="EMBL" id="JACHFZ010000001">
    <property type="protein sequence ID" value="MBB5290751.1"/>
    <property type="molecule type" value="Genomic_DNA"/>
</dbReference>
<dbReference type="PANTHER" id="PTHR30417:SF1">
    <property type="entry name" value="N-ACETYLMURAMOYL-L-ALANINE AMIDASE AMID"/>
    <property type="match status" value="1"/>
</dbReference>
<dbReference type="GO" id="GO:0008745">
    <property type="term" value="F:N-acetylmuramoyl-L-alanine amidase activity"/>
    <property type="evidence" value="ECO:0007669"/>
    <property type="project" value="UniProtKB-EC"/>
</dbReference>
<dbReference type="EC" id="3.5.1.28" evidence="2"/>
<dbReference type="GO" id="GO:0009253">
    <property type="term" value="P:peptidoglycan catabolic process"/>
    <property type="evidence" value="ECO:0007669"/>
    <property type="project" value="InterPro"/>
</dbReference>
<evidence type="ECO:0000313" key="6">
    <source>
        <dbReference type="EMBL" id="MBB5290751.1"/>
    </source>
</evidence>
<dbReference type="SMART" id="SM00644">
    <property type="entry name" value="Ami_2"/>
    <property type="match status" value="1"/>
</dbReference>
<dbReference type="GO" id="GO:0009254">
    <property type="term" value="P:peptidoglycan turnover"/>
    <property type="evidence" value="ECO:0007669"/>
    <property type="project" value="TreeGrafter"/>
</dbReference>
<dbReference type="Gene3D" id="3.40.80.10">
    <property type="entry name" value="Peptidoglycan recognition protein-like"/>
    <property type="match status" value="1"/>
</dbReference>
<dbReference type="SUPFAM" id="SSF55846">
    <property type="entry name" value="N-acetylmuramoyl-L-alanine amidase-like"/>
    <property type="match status" value="1"/>
</dbReference>
<evidence type="ECO:0000256" key="2">
    <source>
        <dbReference type="ARBA" id="ARBA00011901"/>
    </source>
</evidence>
<evidence type="ECO:0000313" key="7">
    <source>
        <dbReference type="Proteomes" id="UP000566663"/>
    </source>
</evidence>
<dbReference type="InterPro" id="IPR002502">
    <property type="entry name" value="Amidase_domain"/>
</dbReference>
<evidence type="ECO:0000256" key="4">
    <source>
        <dbReference type="ARBA" id="ARBA00023316"/>
    </source>
</evidence>
<keyword evidence="3 6" id="KW-0378">Hydrolase</keyword>
<sequence>MKFDSKGRLDNANWAPSPNFYPGANAREIIVMHYTAGYTAGSAINTFAVKGSKASAHFVVEVDGAITQMVSTNDRAWHAGGGYYQSRSQVNNFSIGIEIVNPGYHFSDGAGGYLNWARKPVKASQLKPFPGMTQAHDPWAGSAKLFWPNYPEAQLVAVEALTRALLKAYPTIRDVVGHRDVDGVRKLKVDPGPAFPLRRFRLLTDERSDETPPAPVMRVAVEDGGLNVRGGPGTAFAVMDWSPLRNGEDVEVLERLGDWYRIQRWFSGVAKRGWVFARYLEPPG</sequence>
<dbReference type="Proteomes" id="UP000566663">
    <property type="component" value="Unassembled WGS sequence"/>
</dbReference>
<dbReference type="Gene3D" id="2.30.30.40">
    <property type="entry name" value="SH3 Domains"/>
    <property type="match status" value="1"/>
</dbReference>
<evidence type="ECO:0000259" key="5">
    <source>
        <dbReference type="SMART" id="SM00644"/>
    </source>
</evidence>
<feature type="domain" description="N-acetylmuramoyl-L-alanine amidase" evidence="5">
    <location>
        <begin position="15"/>
        <end position="192"/>
    </location>
</feature>
<dbReference type="InterPro" id="IPR051206">
    <property type="entry name" value="NAMLAA_amidase_2"/>
</dbReference>
<comment type="catalytic activity">
    <reaction evidence="1">
        <text>Hydrolyzes the link between N-acetylmuramoyl residues and L-amino acid residues in certain cell-wall glycopeptides.</text>
        <dbReference type="EC" id="3.5.1.28"/>
    </reaction>
</comment>
<evidence type="ECO:0000256" key="1">
    <source>
        <dbReference type="ARBA" id="ARBA00001561"/>
    </source>
</evidence>
<reference evidence="6 7" key="1">
    <citation type="submission" date="2020-08" db="EMBL/GenBank/DDBJ databases">
        <title>Genomic Encyclopedia of Type Strains, Phase IV (KMG-IV): sequencing the most valuable type-strain genomes for metagenomic binning, comparative biology and taxonomic classification.</title>
        <authorList>
            <person name="Goeker M."/>
        </authorList>
    </citation>
    <scope>NUCLEOTIDE SEQUENCE [LARGE SCALE GENOMIC DNA]</scope>
    <source>
        <strain evidence="6 7">DSM 25335</strain>
    </source>
</reference>
<keyword evidence="7" id="KW-1185">Reference proteome</keyword>
<dbReference type="InterPro" id="IPR003646">
    <property type="entry name" value="SH3-like_bac-type"/>
</dbReference>
<gene>
    <name evidence="6" type="ORF">HNQ67_000247</name>
</gene>
<keyword evidence="4" id="KW-0961">Cell wall biogenesis/degradation</keyword>
<organism evidence="6 7">
    <name type="scientific">Brevundimonas basaltis</name>
    <dbReference type="NCBI Taxonomy" id="472166"/>
    <lineage>
        <taxon>Bacteria</taxon>
        <taxon>Pseudomonadati</taxon>
        <taxon>Pseudomonadota</taxon>
        <taxon>Alphaproteobacteria</taxon>
        <taxon>Caulobacterales</taxon>
        <taxon>Caulobacteraceae</taxon>
        <taxon>Brevundimonas</taxon>
    </lineage>
</organism>
<evidence type="ECO:0000256" key="3">
    <source>
        <dbReference type="ARBA" id="ARBA00022801"/>
    </source>
</evidence>
<dbReference type="CDD" id="cd06583">
    <property type="entry name" value="PGRP"/>
    <property type="match status" value="1"/>
</dbReference>
<name>A0A7W8HVL9_9CAUL</name>
<comment type="caution">
    <text evidence="6">The sequence shown here is derived from an EMBL/GenBank/DDBJ whole genome shotgun (WGS) entry which is preliminary data.</text>
</comment>
<dbReference type="Pfam" id="PF08239">
    <property type="entry name" value="SH3_3"/>
    <property type="match status" value="1"/>
</dbReference>
<dbReference type="RefSeq" id="WP_183251594.1">
    <property type="nucleotide sequence ID" value="NZ_BAAAFF010000004.1"/>
</dbReference>
<proteinExistence type="predicted"/>
<dbReference type="PANTHER" id="PTHR30417">
    <property type="entry name" value="N-ACETYLMURAMOYL-L-ALANINE AMIDASE AMID"/>
    <property type="match status" value="1"/>
</dbReference>
<protein>
    <recommendedName>
        <fullName evidence="2">N-acetylmuramoyl-L-alanine amidase</fullName>
        <ecNumber evidence="2">3.5.1.28</ecNumber>
    </recommendedName>
</protein>
<dbReference type="Pfam" id="PF01510">
    <property type="entry name" value="Amidase_2"/>
    <property type="match status" value="1"/>
</dbReference>
<accession>A0A7W8HVL9</accession>
<dbReference type="GO" id="GO:0071555">
    <property type="term" value="P:cell wall organization"/>
    <property type="evidence" value="ECO:0007669"/>
    <property type="project" value="UniProtKB-KW"/>
</dbReference>
<dbReference type="InterPro" id="IPR036505">
    <property type="entry name" value="Amidase/PGRP_sf"/>
</dbReference>
<dbReference type="AlphaFoldDB" id="A0A7W8HVL9"/>